<evidence type="ECO:0000313" key="1">
    <source>
        <dbReference type="EMBL" id="GAH24957.1"/>
    </source>
</evidence>
<dbReference type="EMBL" id="BART01041336">
    <property type="protein sequence ID" value="GAH24957.1"/>
    <property type="molecule type" value="Genomic_DNA"/>
</dbReference>
<organism evidence="1">
    <name type="scientific">marine sediment metagenome</name>
    <dbReference type="NCBI Taxonomy" id="412755"/>
    <lineage>
        <taxon>unclassified sequences</taxon>
        <taxon>metagenomes</taxon>
        <taxon>ecological metagenomes</taxon>
    </lineage>
</organism>
<name>X1DXI4_9ZZZZ</name>
<protein>
    <submittedName>
        <fullName evidence="1">Uncharacterized protein</fullName>
    </submittedName>
</protein>
<feature type="non-terminal residue" evidence="1">
    <location>
        <position position="37"/>
    </location>
</feature>
<reference evidence="1" key="1">
    <citation type="journal article" date="2014" name="Front. Microbiol.">
        <title>High frequency of phylogenetically diverse reductive dehalogenase-homologous genes in deep subseafloor sedimentary metagenomes.</title>
        <authorList>
            <person name="Kawai M."/>
            <person name="Futagami T."/>
            <person name="Toyoda A."/>
            <person name="Takaki Y."/>
            <person name="Nishi S."/>
            <person name="Hori S."/>
            <person name="Arai W."/>
            <person name="Tsubouchi T."/>
            <person name="Morono Y."/>
            <person name="Uchiyama I."/>
            <person name="Ito T."/>
            <person name="Fujiyama A."/>
            <person name="Inagaki F."/>
            <person name="Takami H."/>
        </authorList>
    </citation>
    <scope>NUCLEOTIDE SEQUENCE</scope>
    <source>
        <strain evidence="1">Expedition CK06-06</strain>
    </source>
</reference>
<accession>X1DXI4</accession>
<sequence>MKKAGTFLIFVLTVAYITTNLKAAGKFFYLCPRRHDT</sequence>
<proteinExistence type="predicted"/>
<gene>
    <name evidence="1" type="ORF">S01H4_66594</name>
</gene>
<dbReference type="AlphaFoldDB" id="X1DXI4"/>
<comment type="caution">
    <text evidence="1">The sequence shown here is derived from an EMBL/GenBank/DDBJ whole genome shotgun (WGS) entry which is preliminary data.</text>
</comment>